<dbReference type="WBParaSite" id="SSLN_0000575901-mRNA-1">
    <property type="protein sequence ID" value="SSLN_0000575901-mRNA-1"/>
    <property type="gene ID" value="SSLN_0000575901"/>
</dbReference>
<proteinExistence type="predicted"/>
<reference evidence="1 2" key="2">
    <citation type="submission" date="2018-11" db="EMBL/GenBank/DDBJ databases">
        <authorList>
            <consortium name="Pathogen Informatics"/>
        </authorList>
    </citation>
    <scope>NUCLEOTIDE SEQUENCE [LARGE SCALE GENOMIC DNA]</scope>
    <source>
        <strain evidence="1 2">NST_G2</strain>
    </source>
</reference>
<accession>A0A183SMY2</accession>
<protein>
    <submittedName>
        <fullName evidence="1 3">Uncharacterized protein</fullName>
    </submittedName>
</protein>
<gene>
    <name evidence="1" type="ORF">SSLN_LOCUS5580</name>
</gene>
<dbReference type="Proteomes" id="UP000275846">
    <property type="component" value="Unassembled WGS sequence"/>
</dbReference>
<evidence type="ECO:0000313" key="1">
    <source>
        <dbReference type="EMBL" id="VDL91965.1"/>
    </source>
</evidence>
<sequence length="83" mass="9452">MGKDLENRTVSDARELARYIGYIAAHSETRFSEVGQLLQVGAGYTFLWRCRPMAEQRNPGVVFGMRNDIMGRLKCLQLDTNDL</sequence>
<dbReference type="AlphaFoldDB" id="A0A183SMY2"/>
<name>A0A183SMY2_SCHSO</name>
<evidence type="ECO:0000313" key="2">
    <source>
        <dbReference type="Proteomes" id="UP000275846"/>
    </source>
</evidence>
<keyword evidence="2" id="KW-1185">Reference proteome</keyword>
<reference evidence="3" key="1">
    <citation type="submission" date="2016-06" db="UniProtKB">
        <authorList>
            <consortium name="WormBaseParasite"/>
        </authorList>
    </citation>
    <scope>IDENTIFICATION</scope>
</reference>
<evidence type="ECO:0000313" key="3">
    <source>
        <dbReference type="WBParaSite" id="SSLN_0000575901-mRNA-1"/>
    </source>
</evidence>
<dbReference type="EMBL" id="UYSU01033314">
    <property type="protein sequence ID" value="VDL91965.1"/>
    <property type="molecule type" value="Genomic_DNA"/>
</dbReference>
<organism evidence="3">
    <name type="scientific">Schistocephalus solidus</name>
    <name type="common">Tapeworm</name>
    <dbReference type="NCBI Taxonomy" id="70667"/>
    <lineage>
        <taxon>Eukaryota</taxon>
        <taxon>Metazoa</taxon>
        <taxon>Spiralia</taxon>
        <taxon>Lophotrochozoa</taxon>
        <taxon>Platyhelminthes</taxon>
        <taxon>Cestoda</taxon>
        <taxon>Eucestoda</taxon>
        <taxon>Diphyllobothriidea</taxon>
        <taxon>Diphyllobothriidae</taxon>
        <taxon>Schistocephalus</taxon>
    </lineage>
</organism>